<sequence length="86" mass="10212">MKEILTFQLGNQGNFAGAYFWQIQDAYQHGFEFHDPFFIQNADRYYPRMIGLDWKASLSYPTPRLPQSEILWREISKNSNPKLPLK</sequence>
<reference evidence="2" key="1">
    <citation type="submission" date="2021-09" db="EMBL/GenBank/DDBJ databases">
        <authorList>
            <consortium name="AG Swart"/>
            <person name="Singh M."/>
            <person name="Singh A."/>
            <person name="Seah K."/>
            <person name="Emmerich C."/>
        </authorList>
    </citation>
    <scope>NUCLEOTIDE SEQUENCE</scope>
    <source>
        <strain evidence="2">ATCC30299</strain>
    </source>
</reference>
<dbReference type="InterPro" id="IPR036525">
    <property type="entry name" value="Tubulin/FtsZ_GTPase_sf"/>
</dbReference>
<feature type="domain" description="Misato Segment II tubulin-like" evidence="1">
    <location>
        <begin position="2"/>
        <end position="57"/>
    </location>
</feature>
<dbReference type="EMBL" id="CAJZBQ010000005">
    <property type="protein sequence ID" value="CAG9312275.1"/>
    <property type="molecule type" value="Genomic_DNA"/>
</dbReference>
<proteinExistence type="predicted"/>
<dbReference type="AlphaFoldDB" id="A0AAU9IEI7"/>
<dbReference type="Proteomes" id="UP001162131">
    <property type="component" value="Unassembled WGS sequence"/>
</dbReference>
<accession>A0AAU9IEI7</accession>
<gene>
    <name evidence="2" type="ORF">BSTOLATCC_MIC5517</name>
</gene>
<name>A0AAU9IEI7_9CILI</name>
<evidence type="ECO:0000313" key="3">
    <source>
        <dbReference type="Proteomes" id="UP001162131"/>
    </source>
</evidence>
<protein>
    <recommendedName>
        <fullName evidence="1">Misato Segment II tubulin-like domain-containing protein</fullName>
    </recommendedName>
</protein>
<dbReference type="InterPro" id="IPR019605">
    <property type="entry name" value="Misato_II_tubulin-like"/>
</dbReference>
<keyword evidence="3" id="KW-1185">Reference proteome</keyword>
<organism evidence="2 3">
    <name type="scientific">Blepharisma stoltei</name>
    <dbReference type="NCBI Taxonomy" id="1481888"/>
    <lineage>
        <taxon>Eukaryota</taxon>
        <taxon>Sar</taxon>
        <taxon>Alveolata</taxon>
        <taxon>Ciliophora</taxon>
        <taxon>Postciliodesmatophora</taxon>
        <taxon>Heterotrichea</taxon>
        <taxon>Heterotrichida</taxon>
        <taxon>Blepharismidae</taxon>
        <taxon>Blepharisma</taxon>
    </lineage>
</organism>
<evidence type="ECO:0000313" key="2">
    <source>
        <dbReference type="EMBL" id="CAG9312275.1"/>
    </source>
</evidence>
<evidence type="ECO:0000259" key="1">
    <source>
        <dbReference type="Pfam" id="PF10644"/>
    </source>
</evidence>
<dbReference type="SUPFAM" id="SSF52490">
    <property type="entry name" value="Tubulin nucleotide-binding domain-like"/>
    <property type="match status" value="1"/>
</dbReference>
<dbReference type="Pfam" id="PF10644">
    <property type="entry name" value="Misat_Tub_SegII"/>
    <property type="match status" value="1"/>
</dbReference>
<comment type="caution">
    <text evidence="2">The sequence shown here is derived from an EMBL/GenBank/DDBJ whole genome shotgun (WGS) entry which is preliminary data.</text>
</comment>